<evidence type="ECO:0000313" key="1">
    <source>
        <dbReference type="EMBL" id="RKH70764.1"/>
    </source>
</evidence>
<keyword evidence="2" id="KW-1185">Reference proteome</keyword>
<dbReference type="Proteomes" id="UP000282656">
    <property type="component" value="Unassembled WGS sequence"/>
</dbReference>
<gene>
    <name evidence="1" type="ORF">D7X96_10220</name>
</gene>
<sequence>MTTLEQLKARMEDLKSAPPLEKARTFLKAYCANNSTLQEVEDQVRHALGFNTIPLMTGLDGLEAVLADKKVPGAALVTLAREDAKRQELPATPDAARNYLGQVVALLRKYLPEQPEPEGAAGFGIDDVYNLRDPAGKLERLRCTDMIGVGSESFAVLVPEHASEDKGPFTVYRYQAVPGQPFKYDRVTDAAVVAKVLKASRS</sequence>
<comment type="caution">
    <text evidence="1">The sequence shown here is derived from an EMBL/GenBank/DDBJ whole genome shotgun (WGS) entry which is preliminary data.</text>
</comment>
<dbReference type="AlphaFoldDB" id="A0A3A8R5W2"/>
<evidence type="ECO:0000313" key="2">
    <source>
        <dbReference type="Proteomes" id="UP000282656"/>
    </source>
</evidence>
<organism evidence="1 2">
    <name type="scientific">Corallococcus interemptor</name>
    <dbReference type="NCBI Taxonomy" id="2316720"/>
    <lineage>
        <taxon>Bacteria</taxon>
        <taxon>Pseudomonadati</taxon>
        <taxon>Myxococcota</taxon>
        <taxon>Myxococcia</taxon>
        <taxon>Myxococcales</taxon>
        <taxon>Cystobacterineae</taxon>
        <taxon>Myxococcaceae</taxon>
        <taxon>Corallococcus</taxon>
    </lineage>
</organism>
<dbReference type="OrthoDB" id="5501250at2"/>
<proteinExistence type="predicted"/>
<accession>A0A3A8R5W2</accession>
<dbReference type="EMBL" id="RAWM01000020">
    <property type="protein sequence ID" value="RKH70764.1"/>
    <property type="molecule type" value="Genomic_DNA"/>
</dbReference>
<name>A0A3A8R5W2_9BACT</name>
<dbReference type="RefSeq" id="WP_121725267.1">
    <property type="nucleotide sequence ID" value="NZ_RAWM01000020.1"/>
</dbReference>
<reference evidence="2" key="1">
    <citation type="submission" date="2018-09" db="EMBL/GenBank/DDBJ databases">
        <authorList>
            <person name="Livingstone P.G."/>
            <person name="Whitworth D.E."/>
        </authorList>
    </citation>
    <scope>NUCLEOTIDE SEQUENCE [LARGE SCALE GENOMIC DNA]</scope>
    <source>
        <strain evidence="2">AB047A</strain>
    </source>
</reference>
<protein>
    <submittedName>
        <fullName evidence="1">Uncharacterized protein</fullName>
    </submittedName>
</protein>